<dbReference type="PROSITE" id="PS50110">
    <property type="entry name" value="RESPONSE_REGULATORY"/>
    <property type="match status" value="1"/>
</dbReference>
<organism evidence="3 4">
    <name type="scientific">Rhodopseudomonas palustris</name>
    <dbReference type="NCBI Taxonomy" id="1076"/>
    <lineage>
        <taxon>Bacteria</taxon>
        <taxon>Pseudomonadati</taxon>
        <taxon>Pseudomonadota</taxon>
        <taxon>Alphaproteobacteria</taxon>
        <taxon>Hyphomicrobiales</taxon>
        <taxon>Nitrobacteraceae</taxon>
        <taxon>Rhodopseudomonas</taxon>
    </lineage>
</organism>
<comment type="caution">
    <text evidence="3">The sequence shown here is derived from an EMBL/GenBank/DDBJ whole genome shotgun (WGS) entry which is preliminary data.</text>
</comment>
<dbReference type="EMBL" id="QKQS01000023">
    <property type="protein sequence ID" value="PZA10319.1"/>
    <property type="molecule type" value="Genomic_DNA"/>
</dbReference>
<keyword evidence="1" id="KW-0597">Phosphoprotein</keyword>
<protein>
    <submittedName>
        <fullName evidence="3">Response regulator</fullName>
    </submittedName>
</protein>
<evidence type="ECO:0000313" key="4">
    <source>
        <dbReference type="Proteomes" id="UP000248134"/>
    </source>
</evidence>
<name>A0A323UDE6_RHOPL</name>
<dbReference type="RefSeq" id="WP_110786428.1">
    <property type="nucleotide sequence ID" value="NZ_QKQS01000023.1"/>
</dbReference>
<dbReference type="InterPro" id="IPR001789">
    <property type="entry name" value="Sig_transdc_resp-reg_receiver"/>
</dbReference>
<dbReference type="InterPro" id="IPR011006">
    <property type="entry name" value="CheY-like_superfamily"/>
</dbReference>
<dbReference type="GO" id="GO:0000160">
    <property type="term" value="P:phosphorelay signal transduction system"/>
    <property type="evidence" value="ECO:0007669"/>
    <property type="project" value="InterPro"/>
</dbReference>
<dbReference type="SUPFAM" id="SSF52172">
    <property type="entry name" value="CheY-like"/>
    <property type="match status" value="1"/>
</dbReference>
<feature type="domain" description="Response regulatory" evidence="2">
    <location>
        <begin position="4"/>
        <end position="114"/>
    </location>
</feature>
<gene>
    <name evidence="3" type="ORF">DNX69_13115</name>
</gene>
<proteinExistence type="predicted"/>
<dbReference type="Gene3D" id="3.40.50.2300">
    <property type="match status" value="1"/>
</dbReference>
<accession>A0A323UDE6</accession>
<dbReference type="Proteomes" id="UP000248134">
    <property type="component" value="Unassembled WGS sequence"/>
</dbReference>
<reference evidence="3 4" key="1">
    <citation type="submission" date="2018-06" db="EMBL/GenBank/DDBJ databases">
        <title>Draft Whole-Genome Sequence of the purple photosynthetic bacterium Rhodospeudomonas palustris XCP.</title>
        <authorList>
            <person name="Rayyan A."/>
            <person name="Meyer T.E."/>
            <person name="Kyndt J.A."/>
        </authorList>
    </citation>
    <scope>NUCLEOTIDE SEQUENCE [LARGE SCALE GENOMIC DNA]</scope>
    <source>
        <strain evidence="3 4">XCP</strain>
    </source>
</reference>
<evidence type="ECO:0000313" key="3">
    <source>
        <dbReference type="EMBL" id="PZA10319.1"/>
    </source>
</evidence>
<sequence length="116" mass="12507">MQKTVLIVEDEFLIAMDLARMVEADGWTVIGPVGTVKEALRLLEEGLPTVAMLDVNLGSELVTPVAERLTASNVPVASAYDKPEHQCGDLLAGVPNVGKPTSERRVLSTLRLLIEI</sequence>
<evidence type="ECO:0000259" key="2">
    <source>
        <dbReference type="PROSITE" id="PS50110"/>
    </source>
</evidence>
<dbReference type="OrthoDB" id="7774278at2"/>
<evidence type="ECO:0000256" key="1">
    <source>
        <dbReference type="PROSITE-ProRule" id="PRU00169"/>
    </source>
</evidence>
<dbReference type="SMART" id="SM00448">
    <property type="entry name" value="REC"/>
    <property type="match status" value="1"/>
</dbReference>
<feature type="modified residue" description="4-aspartylphosphate" evidence="1">
    <location>
        <position position="54"/>
    </location>
</feature>
<dbReference type="AlphaFoldDB" id="A0A323UDE6"/>